<dbReference type="InterPro" id="IPR010105">
    <property type="entry name" value="TonB_sidphr_rcpt"/>
</dbReference>
<evidence type="ECO:0000313" key="16">
    <source>
        <dbReference type="Proteomes" id="UP000501130"/>
    </source>
</evidence>
<keyword evidence="4 10" id="KW-1134">Transmembrane beta strand</keyword>
<dbReference type="Gene3D" id="2.40.170.20">
    <property type="entry name" value="TonB-dependent receptor, beta-barrel domain"/>
    <property type="match status" value="1"/>
</dbReference>
<protein>
    <submittedName>
        <fullName evidence="15">TonB-dependent siderophore receptor</fullName>
    </submittedName>
</protein>
<dbReference type="InterPro" id="IPR000531">
    <property type="entry name" value="Beta-barrel_TonB"/>
</dbReference>
<feature type="domain" description="TonB-dependent receptor plug" evidence="14">
    <location>
        <begin position="57"/>
        <end position="156"/>
    </location>
</feature>
<evidence type="ECO:0000256" key="12">
    <source>
        <dbReference type="SAM" id="SignalP"/>
    </source>
</evidence>
<keyword evidence="12" id="KW-0732">Signal</keyword>
<feature type="signal peptide" evidence="12">
    <location>
        <begin position="1"/>
        <end position="21"/>
    </location>
</feature>
<gene>
    <name evidence="15" type="ORF">HKT17_13865</name>
</gene>
<dbReference type="PANTHER" id="PTHR32552">
    <property type="entry name" value="FERRICHROME IRON RECEPTOR-RELATED"/>
    <property type="match status" value="1"/>
</dbReference>
<keyword evidence="5 10" id="KW-0812">Transmembrane</keyword>
<reference evidence="15 16" key="1">
    <citation type="submission" date="2020-05" db="EMBL/GenBank/DDBJ databases">
        <title>Compete genome of Limnobacter sp. SAORIC-580.</title>
        <authorList>
            <person name="Song J."/>
            <person name="Cho J.-C."/>
        </authorList>
    </citation>
    <scope>NUCLEOTIDE SEQUENCE [LARGE SCALE GENOMIC DNA]</scope>
    <source>
        <strain evidence="15 16">SAORIC-580</strain>
    </source>
</reference>
<keyword evidence="3 10" id="KW-0813">Transport</keyword>
<dbReference type="InterPro" id="IPR039426">
    <property type="entry name" value="TonB-dep_rcpt-like"/>
</dbReference>
<dbReference type="RefSeq" id="WP_171100821.1">
    <property type="nucleotide sequence ID" value="NZ_CP053084.1"/>
</dbReference>
<dbReference type="CDD" id="cd01347">
    <property type="entry name" value="ligand_gated_channel"/>
    <property type="match status" value="1"/>
</dbReference>
<dbReference type="Pfam" id="PF00593">
    <property type="entry name" value="TonB_dep_Rec_b-barrel"/>
    <property type="match status" value="1"/>
</dbReference>
<name>A0ABX6N8J7_9BURK</name>
<dbReference type="Gene3D" id="2.170.130.10">
    <property type="entry name" value="TonB-dependent receptor, plug domain"/>
    <property type="match status" value="1"/>
</dbReference>
<proteinExistence type="inferred from homology"/>
<dbReference type="NCBIfam" id="TIGR01783">
    <property type="entry name" value="TonB-siderophor"/>
    <property type="match status" value="1"/>
</dbReference>
<keyword evidence="7 10" id="KW-0472">Membrane</keyword>
<evidence type="ECO:0000256" key="2">
    <source>
        <dbReference type="ARBA" id="ARBA00009810"/>
    </source>
</evidence>
<feature type="chain" id="PRO_5046091017" evidence="12">
    <location>
        <begin position="22"/>
        <end position="711"/>
    </location>
</feature>
<dbReference type="InterPro" id="IPR036942">
    <property type="entry name" value="Beta-barrel_TonB_sf"/>
</dbReference>
<feature type="domain" description="TonB-dependent receptor-like beta-barrel" evidence="13">
    <location>
        <begin position="271"/>
        <end position="680"/>
    </location>
</feature>
<sequence>MKLKPVALAMLGLGLPALAIAQTTNNQLEEVEVQAREQGSYSSNAVQVGTFRDTAPIDVPLTVNSVTREVLDAQSATTLFGALRNTAGVTRSQLNGSTYDNIAIRGILVENRGNYRLNGSLPIINLVDVPLENKQQVEVLKGASSLYYGFIPPSGVVNLVTKRAGNKPVLSLSQSVNEHGGATTHLDWGRKFGENNNQGLRVNLVKGAEDIGVNNYSGERELASIAYDWKITDRLNFRFDVEHYEKSVSEQAAIALLPAVNGRVTLPPVPDNKTNLAGEWQQYDASAQNYLARVDYVLSDSWGVLFEAGYAETTRDRAFSQFQNYDLNTGDGELRIFYSRDQQFDNTNYRGEVYGEVVTGPITHNLSFGYTTNTRASNTPGVTGTQSLFNQNLYNPREIAPQNVSFTGAYSAVTIDDQGLYVFDRMQLGERWQVLAGLRRGDYRTENLSVLADGTRTVRLYNAQETTPSLAVMYKPRQDVSLYASYVEGLEESGQAPANAANAFQLLDPAESEQREVGAKFNIGQNSLAQIAYFDIDRASTFLQPAPAGSPPGTPGVFGLNGKANYSGFEMAWTGELNKQLSIAASALLMDAELQNDGNPATVGRVPENTAEKTASLFAEYRLISIPGLSFSGGLYYTGERAVNDQNQAFIGGYTVASLGARYSTVIGSTPTQFQLVVDNPTDKNYYSTAGNGLIGVGTPRTIKAIVSVDL</sequence>
<keyword evidence="6 11" id="KW-0798">TonB box</keyword>
<evidence type="ECO:0000259" key="14">
    <source>
        <dbReference type="Pfam" id="PF07715"/>
    </source>
</evidence>
<dbReference type="InterPro" id="IPR012910">
    <property type="entry name" value="Plug_dom"/>
</dbReference>
<evidence type="ECO:0000256" key="11">
    <source>
        <dbReference type="RuleBase" id="RU003357"/>
    </source>
</evidence>
<accession>A0ABX6N8J7</accession>
<keyword evidence="9 10" id="KW-0998">Cell outer membrane</keyword>
<evidence type="ECO:0000256" key="1">
    <source>
        <dbReference type="ARBA" id="ARBA00004571"/>
    </source>
</evidence>
<evidence type="ECO:0000259" key="13">
    <source>
        <dbReference type="Pfam" id="PF00593"/>
    </source>
</evidence>
<dbReference type="EMBL" id="CP053084">
    <property type="protein sequence ID" value="QJR30706.1"/>
    <property type="molecule type" value="Genomic_DNA"/>
</dbReference>
<comment type="similarity">
    <text evidence="2 10 11">Belongs to the TonB-dependent receptor family.</text>
</comment>
<comment type="subcellular location">
    <subcellularLocation>
        <location evidence="1 10">Cell outer membrane</location>
        <topology evidence="1 10">Multi-pass membrane protein</topology>
    </subcellularLocation>
</comment>
<dbReference type="PANTHER" id="PTHR32552:SF82">
    <property type="entry name" value="FCUA PROTEIN"/>
    <property type="match status" value="1"/>
</dbReference>
<dbReference type="Proteomes" id="UP000501130">
    <property type="component" value="Chromosome"/>
</dbReference>
<keyword evidence="8 15" id="KW-0675">Receptor</keyword>
<evidence type="ECO:0000256" key="7">
    <source>
        <dbReference type="ARBA" id="ARBA00023136"/>
    </source>
</evidence>
<evidence type="ECO:0000256" key="4">
    <source>
        <dbReference type="ARBA" id="ARBA00022452"/>
    </source>
</evidence>
<evidence type="ECO:0000256" key="6">
    <source>
        <dbReference type="ARBA" id="ARBA00023077"/>
    </source>
</evidence>
<dbReference type="InterPro" id="IPR037066">
    <property type="entry name" value="Plug_dom_sf"/>
</dbReference>
<evidence type="ECO:0000256" key="10">
    <source>
        <dbReference type="PROSITE-ProRule" id="PRU01360"/>
    </source>
</evidence>
<evidence type="ECO:0000313" key="15">
    <source>
        <dbReference type="EMBL" id="QJR30706.1"/>
    </source>
</evidence>
<dbReference type="SUPFAM" id="SSF56935">
    <property type="entry name" value="Porins"/>
    <property type="match status" value="1"/>
</dbReference>
<evidence type="ECO:0000256" key="3">
    <source>
        <dbReference type="ARBA" id="ARBA00022448"/>
    </source>
</evidence>
<dbReference type="Pfam" id="PF07715">
    <property type="entry name" value="Plug"/>
    <property type="match status" value="1"/>
</dbReference>
<evidence type="ECO:0000256" key="5">
    <source>
        <dbReference type="ARBA" id="ARBA00022692"/>
    </source>
</evidence>
<evidence type="ECO:0000256" key="9">
    <source>
        <dbReference type="ARBA" id="ARBA00023237"/>
    </source>
</evidence>
<evidence type="ECO:0000256" key="8">
    <source>
        <dbReference type="ARBA" id="ARBA00023170"/>
    </source>
</evidence>
<keyword evidence="16" id="KW-1185">Reference proteome</keyword>
<organism evidence="15 16">
    <name type="scientific">Limnobacter profundi</name>
    <dbReference type="NCBI Taxonomy" id="2732163"/>
    <lineage>
        <taxon>Bacteria</taxon>
        <taxon>Pseudomonadati</taxon>
        <taxon>Pseudomonadota</taxon>
        <taxon>Betaproteobacteria</taxon>
        <taxon>Burkholderiales</taxon>
        <taxon>Burkholderiaceae</taxon>
        <taxon>Limnobacter</taxon>
    </lineage>
</organism>
<dbReference type="PROSITE" id="PS52016">
    <property type="entry name" value="TONB_DEPENDENT_REC_3"/>
    <property type="match status" value="1"/>
</dbReference>